<gene>
    <name evidence="1" type="ORF">rsdtw13_17090</name>
</gene>
<name>A0ACB5RCJ4_9CLOT</name>
<dbReference type="EMBL" id="BROD01000001">
    <property type="protein sequence ID" value="GKX66451.1"/>
    <property type="molecule type" value="Genomic_DNA"/>
</dbReference>
<keyword evidence="2" id="KW-1185">Reference proteome</keyword>
<reference evidence="1" key="1">
    <citation type="journal article" date="2025" name="Int. J. Syst. Evol. Microbiol.">
        <title>Inconstantimicrobium mannanitabidum sp. nov., a novel member of the family Clostridiaceae isolated from anoxic soil under the treatment of reductive soil disinfestation.</title>
        <authorList>
            <person name="Ueki A."/>
            <person name="Tonouchi A."/>
            <person name="Honma S."/>
            <person name="Kaku N."/>
            <person name="Ueki K."/>
        </authorList>
    </citation>
    <scope>NUCLEOTIDE SEQUENCE</scope>
    <source>
        <strain evidence="1">TW13</strain>
    </source>
</reference>
<protein>
    <submittedName>
        <fullName evidence="1">Haloacid dehalogenase</fullName>
    </submittedName>
</protein>
<accession>A0ACB5RCJ4</accession>
<comment type="caution">
    <text evidence="1">The sequence shown here is derived from an EMBL/GenBank/DDBJ whole genome shotgun (WGS) entry which is preliminary data.</text>
</comment>
<evidence type="ECO:0000313" key="1">
    <source>
        <dbReference type="EMBL" id="GKX66451.1"/>
    </source>
</evidence>
<dbReference type="Proteomes" id="UP001058074">
    <property type="component" value="Unassembled WGS sequence"/>
</dbReference>
<organism evidence="1 2">
    <name type="scientific">Inconstantimicrobium mannanitabidum</name>
    <dbReference type="NCBI Taxonomy" id="1604901"/>
    <lineage>
        <taxon>Bacteria</taxon>
        <taxon>Bacillati</taxon>
        <taxon>Bacillota</taxon>
        <taxon>Clostridia</taxon>
        <taxon>Eubacteriales</taxon>
        <taxon>Clostridiaceae</taxon>
        <taxon>Inconstantimicrobium</taxon>
    </lineage>
</organism>
<evidence type="ECO:0000313" key="2">
    <source>
        <dbReference type="Proteomes" id="UP001058074"/>
    </source>
</evidence>
<proteinExistence type="predicted"/>
<sequence length="227" mass="26709">MDYEVILFDADGTLFDYDKAEAQALEKTFKYFNFEYNEEKQLKKYREINKQIWIEYESGRISSQYMRIERFKQLFENYDVILDLHEFSKKYLSLLAAGIYLIDGAEEVCSYLSEKYKVVILTNGIKDVQNSRINNSVLKKYIKHIITSEETGYKKPDAGIFNYTFNKIGHVDKDKILIVGDSLSTDIKGGVNYGISTCWYNAYENKNLTELKPNYEIKDLRELLYLL</sequence>